<feature type="region of interest" description="Disordered" evidence="1">
    <location>
        <begin position="47"/>
        <end position="71"/>
    </location>
</feature>
<evidence type="ECO:0000313" key="3">
    <source>
        <dbReference type="EMBL" id="TVU08157.1"/>
    </source>
</evidence>
<proteinExistence type="predicted"/>
<evidence type="ECO:0000256" key="1">
    <source>
        <dbReference type="SAM" id="MobiDB-lite"/>
    </source>
</evidence>
<dbReference type="Proteomes" id="UP000324897">
    <property type="component" value="Chromosome 3"/>
</dbReference>
<feature type="domain" description="DUF3615" evidence="2">
    <location>
        <begin position="176"/>
        <end position="281"/>
    </location>
</feature>
<dbReference type="AlphaFoldDB" id="A0A5J9TA95"/>
<name>A0A5J9TA95_9POAL</name>
<sequence>MEGHLDPRATSEKIVADLSESTFALALPDADDVLFLDLDEFLVSSSDESTTAGPRAATRNTNGGPPPASGSYLGPKILSRSSPNWYQVFYIRIDRGGSFHMYPDLGGPFQSVDEADGAINWYLDELRRQGKPKEQAASWTGWCVLVDFYLDGTPKRGPNSPRGGNNRYDGKRYLIKALLDQYNEHNNLSGDLAYELEDLVEQQLSYEDHRWYYHFNFTTKRKDGGNGIIGNPSAGNMFFAEVSHMQGENALEVSCCCAMDAKDNGHCYGCINNGSPGMRHPSRTDAYNGGHRDGYLPFGLDLVSSSDDEEDEEGRLRYMFEDLDDPDVWDSLFPPNEASTSVAP</sequence>
<dbReference type="PANTHER" id="PTHR33326:SF44">
    <property type="entry name" value="OS10G0494950 PROTEIN"/>
    <property type="match status" value="1"/>
</dbReference>
<dbReference type="Pfam" id="PF12274">
    <property type="entry name" value="DUF3615"/>
    <property type="match status" value="1"/>
</dbReference>
<gene>
    <name evidence="3" type="ORF">EJB05_41547</name>
</gene>
<accession>A0A5J9TA95</accession>
<dbReference type="Gramene" id="TVU08157">
    <property type="protein sequence ID" value="TVU08157"/>
    <property type="gene ID" value="EJB05_41547"/>
</dbReference>
<dbReference type="OrthoDB" id="691443at2759"/>
<feature type="non-terminal residue" evidence="3">
    <location>
        <position position="1"/>
    </location>
</feature>
<protein>
    <recommendedName>
        <fullName evidence="2">DUF3615 domain-containing protein</fullName>
    </recommendedName>
</protein>
<comment type="caution">
    <text evidence="3">The sequence shown here is derived from an EMBL/GenBank/DDBJ whole genome shotgun (WGS) entry which is preliminary data.</text>
</comment>
<reference evidence="3 4" key="1">
    <citation type="journal article" date="2019" name="Sci. Rep.">
        <title>A high-quality genome of Eragrostis curvula grass provides insights into Poaceae evolution and supports new strategies to enhance forage quality.</title>
        <authorList>
            <person name="Carballo J."/>
            <person name="Santos B.A.C.M."/>
            <person name="Zappacosta D."/>
            <person name="Garbus I."/>
            <person name="Selva J.P."/>
            <person name="Gallo C.A."/>
            <person name="Diaz A."/>
            <person name="Albertini E."/>
            <person name="Caccamo M."/>
            <person name="Echenique V."/>
        </authorList>
    </citation>
    <scope>NUCLEOTIDE SEQUENCE [LARGE SCALE GENOMIC DNA]</scope>
    <source>
        <strain evidence="4">cv. Victoria</strain>
        <tissue evidence="3">Leaf</tissue>
    </source>
</reference>
<evidence type="ECO:0000259" key="2">
    <source>
        <dbReference type="Pfam" id="PF12274"/>
    </source>
</evidence>
<dbReference type="PANTHER" id="PTHR33326">
    <property type="entry name" value="OS05G0543800 PROTEIN"/>
    <property type="match status" value="1"/>
</dbReference>
<evidence type="ECO:0000313" key="4">
    <source>
        <dbReference type="Proteomes" id="UP000324897"/>
    </source>
</evidence>
<keyword evidence="4" id="KW-1185">Reference proteome</keyword>
<organism evidence="3 4">
    <name type="scientific">Eragrostis curvula</name>
    <name type="common">weeping love grass</name>
    <dbReference type="NCBI Taxonomy" id="38414"/>
    <lineage>
        <taxon>Eukaryota</taxon>
        <taxon>Viridiplantae</taxon>
        <taxon>Streptophyta</taxon>
        <taxon>Embryophyta</taxon>
        <taxon>Tracheophyta</taxon>
        <taxon>Spermatophyta</taxon>
        <taxon>Magnoliopsida</taxon>
        <taxon>Liliopsida</taxon>
        <taxon>Poales</taxon>
        <taxon>Poaceae</taxon>
        <taxon>PACMAD clade</taxon>
        <taxon>Chloridoideae</taxon>
        <taxon>Eragrostideae</taxon>
        <taxon>Eragrostidinae</taxon>
        <taxon>Eragrostis</taxon>
    </lineage>
</organism>
<dbReference type="EMBL" id="RWGY01000039">
    <property type="protein sequence ID" value="TVU08157.1"/>
    <property type="molecule type" value="Genomic_DNA"/>
</dbReference>
<dbReference type="InterPro" id="IPR022059">
    <property type="entry name" value="DUF3615"/>
</dbReference>